<keyword evidence="2 3" id="KW-0802">TPR repeat</keyword>
<dbReference type="PROSITE" id="PS50005">
    <property type="entry name" value="TPR"/>
    <property type="match status" value="1"/>
</dbReference>
<evidence type="ECO:0000256" key="1">
    <source>
        <dbReference type="ARBA" id="ARBA00022737"/>
    </source>
</evidence>
<evidence type="ECO:0000256" key="4">
    <source>
        <dbReference type="SAM" id="MobiDB-lite"/>
    </source>
</evidence>
<dbReference type="RefSeq" id="WP_022608013.1">
    <property type="nucleotide sequence ID" value="NZ_ASSJ01000068.1"/>
</dbReference>
<keyword evidence="1" id="KW-0677">Repeat</keyword>
<organism evidence="6 7">
    <name type="scientific">Rubidibacter lacunae KORDI 51-2</name>
    <dbReference type="NCBI Taxonomy" id="582515"/>
    <lineage>
        <taxon>Bacteria</taxon>
        <taxon>Bacillati</taxon>
        <taxon>Cyanobacteriota</taxon>
        <taxon>Cyanophyceae</taxon>
        <taxon>Oscillatoriophycideae</taxon>
        <taxon>Chroococcales</taxon>
        <taxon>Aphanothecaceae</taxon>
        <taxon>Rubidibacter</taxon>
    </lineage>
</organism>
<dbReference type="eggNOG" id="COG0457">
    <property type="taxonomic scope" value="Bacteria"/>
</dbReference>
<dbReference type="PATRIC" id="fig|582515.4.peg.2946"/>
<dbReference type="InterPro" id="IPR051685">
    <property type="entry name" value="Ycf3/AcsC/BcsC/TPR_MFPF"/>
</dbReference>
<dbReference type="InterPro" id="IPR011990">
    <property type="entry name" value="TPR-like_helical_dom_sf"/>
</dbReference>
<keyword evidence="5" id="KW-1133">Transmembrane helix</keyword>
<sequence length="364" mass="38365">MPSPSQKRPFWIYAAIAVVIAAFVGVSLLPAGLSIVDLFSGGAAGSQQSGAPLTSVSAADRERDLEARGYEKVLEREPDNETALDALVRIRLEQGDFEAATGWLEKLAEHKSDEPDYRILLGQVREQTGDLEGAVRDFRRVLEENPGYLPALQGLTGLLLQQDRPEAAIGEVQAALALAEAPNSDVERVPLQLHLGQIYVQIGRSTAAIAIFDEIAAENPADFRPVLGKALVLGRQGRIQEAKELADRAQALAPARYKDQIQQLALQLDQLEKLEASAANSSEASDAGGAPDAAASEDAGAEPVVAPDTPQLEKLDSAAPEASESSDAADSPEVAASEDAGTEPVVAPDTPETDSSAPIAEPVE</sequence>
<dbReference type="Pfam" id="PF13429">
    <property type="entry name" value="TPR_15"/>
    <property type="match status" value="1"/>
</dbReference>
<dbReference type="STRING" id="582515.KR51_00026180"/>
<dbReference type="SMART" id="SM00028">
    <property type="entry name" value="TPR"/>
    <property type="match status" value="3"/>
</dbReference>
<dbReference type="PANTHER" id="PTHR44943:SF8">
    <property type="entry name" value="TPR REPEAT-CONTAINING PROTEIN MJ0263"/>
    <property type="match status" value="1"/>
</dbReference>
<evidence type="ECO:0000256" key="5">
    <source>
        <dbReference type="SAM" id="Phobius"/>
    </source>
</evidence>
<evidence type="ECO:0000256" key="2">
    <source>
        <dbReference type="ARBA" id="ARBA00022803"/>
    </source>
</evidence>
<dbReference type="SUPFAM" id="SSF48452">
    <property type="entry name" value="TPR-like"/>
    <property type="match status" value="1"/>
</dbReference>
<proteinExistence type="predicted"/>
<feature type="compositionally biased region" description="Low complexity" evidence="4">
    <location>
        <begin position="317"/>
        <end position="339"/>
    </location>
</feature>
<dbReference type="Proteomes" id="UP000016960">
    <property type="component" value="Unassembled WGS sequence"/>
</dbReference>
<evidence type="ECO:0000313" key="6">
    <source>
        <dbReference type="EMBL" id="ERN40836.1"/>
    </source>
</evidence>
<keyword evidence="5" id="KW-0472">Membrane</keyword>
<dbReference type="InParanoid" id="U5DGV9"/>
<protein>
    <submittedName>
        <fullName evidence="6">Uncharacterized protein</fullName>
    </submittedName>
</protein>
<dbReference type="EMBL" id="ASSJ01000068">
    <property type="protein sequence ID" value="ERN40836.1"/>
    <property type="molecule type" value="Genomic_DNA"/>
</dbReference>
<dbReference type="Gene3D" id="1.25.40.10">
    <property type="entry name" value="Tetratricopeptide repeat domain"/>
    <property type="match status" value="2"/>
</dbReference>
<dbReference type="InterPro" id="IPR019734">
    <property type="entry name" value="TPR_rpt"/>
</dbReference>
<feature type="repeat" description="TPR" evidence="3">
    <location>
        <begin position="115"/>
        <end position="148"/>
    </location>
</feature>
<comment type="caution">
    <text evidence="6">The sequence shown here is derived from an EMBL/GenBank/DDBJ whole genome shotgun (WGS) entry which is preliminary data.</text>
</comment>
<gene>
    <name evidence="6" type="ORF">KR51_00026180</name>
</gene>
<reference evidence="6 7" key="1">
    <citation type="submission" date="2013-05" db="EMBL/GenBank/DDBJ databases">
        <title>Draft genome sequence of Rubidibacter lacunae KORDI 51-2.</title>
        <authorList>
            <person name="Choi D.H."/>
            <person name="Noh J.H."/>
            <person name="Kwon K.-K."/>
            <person name="Lee J.-H."/>
            <person name="Ryu J.-Y."/>
        </authorList>
    </citation>
    <scope>NUCLEOTIDE SEQUENCE [LARGE SCALE GENOMIC DNA]</scope>
    <source>
        <strain evidence="6 7">KORDI 51-2</strain>
    </source>
</reference>
<feature type="transmembrane region" description="Helical" evidence="5">
    <location>
        <begin position="12"/>
        <end position="33"/>
    </location>
</feature>
<dbReference type="AlphaFoldDB" id="U5DGV9"/>
<accession>U5DGV9</accession>
<keyword evidence="5" id="KW-0812">Transmembrane</keyword>
<evidence type="ECO:0000313" key="7">
    <source>
        <dbReference type="Proteomes" id="UP000016960"/>
    </source>
</evidence>
<dbReference type="PANTHER" id="PTHR44943">
    <property type="entry name" value="CELLULOSE SYNTHASE OPERON PROTEIN C"/>
    <property type="match status" value="1"/>
</dbReference>
<name>U5DGV9_9CHRO</name>
<feature type="compositionally biased region" description="Low complexity" evidence="4">
    <location>
        <begin position="277"/>
        <end position="303"/>
    </location>
</feature>
<evidence type="ECO:0000256" key="3">
    <source>
        <dbReference type="PROSITE-ProRule" id="PRU00339"/>
    </source>
</evidence>
<keyword evidence="7" id="KW-1185">Reference proteome</keyword>
<feature type="region of interest" description="Disordered" evidence="4">
    <location>
        <begin position="277"/>
        <end position="364"/>
    </location>
</feature>